<keyword evidence="6" id="KW-0963">Cytoplasm</keyword>
<dbReference type="SFLD" id="SFLDG01129">
    <property type="entry name" value="C1.5:_HAD__Beta-PGM__Phosphata"/>
    <property type="match status" value="1"/>
</dbReference>
<protein>
    <recommendedName>
        <fullName evidence="5">Tyrosine recombinase XerC</fullName>
    </recommendedName>
</protein>
<feature type="domain" description="Core-binding (CB)" evidence="18">
    <location>
        <begin position="1"/>
        <end position="72"/>
    </location>
</feature>
<dbReference type="Gene3D" id="1.10.150.130">
    <property type="match status" value="1"/>
</dbReference>
<dbReference type="GO" id="GO:0009231">
    <property type="term" value="P:riboflavin biosynthetic process"/>
    <property type="evidence" value="ECO:0007669"/>
    <property type="project" value="TreeGrafter"/>
</dbReference>
<evidence type="ECO:0000256" key="12">
    <source>
        <dbReference type="ARBA" id="ARBA00022908"/>
    </source>
</evidence>
<dbReference type="Pfam" id="PF02899">
    <property type="entry name" value="Phage_int_SAM_1"/>
    <property type="match status" value="1"/>
</dbReference>
<evidence type="ECO:0000256" key="10">
    <source>
        <dbReference type="ARBA" id="ARBA00022829"/>
    </source>
</evidence>
<evidence type="ECO:0000256" key="1">
    <source>
        <dbReference type="ARBA" id="ARBA00001946"/>
    </source>
</evidence>
<dbReference type="PROSITE" id="PS51898">
    <property type="entry name" value="TYR_RECOMBINASE"/>
    <property type="match status" value="1"/>
</dbReference>
<dbReference type="InterPro" id="IPR006439">
    <property type="entry name" value="HAD-SF_hydro_IA"/>
</dbReference>
<dbReference type="InterPro" id="IPR010998">
    <property type="entry name" value="Integrase_recombinase_N"/>
</dbReference>
<keyword evidence="10" id="KW-0159">Chromosome partition</keyword>
<comment type="subunit">
    <text evidence="4">Forms a cyclic heterotetrameric complex composed of two molecules of XerC and two molecules of XerD, in which XerC interacts with XerD via its C-terminal region, XerD interacts with XerC via its C-terminal region and so on.</text>
</comment>
<evidence type="ECO:0000256" key="9">
    <source>
        <dbReference type="ARBA" id="ARBA00022801"/>
    </source>
</evidence>
<dbReference type="Gene3D" id="1.20.120.1600">
    <property type="match status" value="1"/>
</dbReference>
<keyword evidence="13 16" id="KW-0238">DNA-binding</keyword>
<dbReference type="PROSITE" id="PS51900">
    <property type="entry name" value="CB"/>
    <property type="match status" value="1"/>
</dbReference>
<evidence type="ECO:0000313" key="19">
    <source>
        <dbReference type="EMBL" id="STR42606.1"/>
    </source>
</evidence>
<evidence type="ECO:0000256" key="16">
    <source>
        <dbReference type="PROSITE-ProRule" id="PRU01248"/>
    </source>
</evidence>
<name>A0A7H4M2I0_9ENTR</name>
<dbReference type="Gene3D" id="3.40.50.1000">
    <property type="entry name" value="HAD superfamily/HAD-like"/>
    <property type="match status" value="1"/>
</dbReference>
<accession>A0A7H4M2I0</accession>
<evidence type="ECO:0000256" key="2">
    <source>
        <dbReference type="ARBA" id="ARBA00004496"/>
    </source>
</evidence>
<reference evidence="19 20" key="1">
    <citation type="submission" date="2018-06" db="EMBL/GenBank/DDBJ databases">
        <authorList>
            <consortium name="Pathogen Informatics"/>
            <person name="Doyle S."/>
        </authorList>
    </citation>
    <scope>NUCLEOTIDE SEQUENCE [LARGE SCALE GENOMIC DNA]</scope>
    <source>
        <strain evidence="19 20">NCTC11694</strain>
    </source>
</reference>
<keyword evidence="11" id="KW-0460">Magnesium</keyword>
<evidence type="ECO:0000256" key="14">
    <source>
        <dbReference type="ARBA" id="ARBA00023172"/>
    </source>
</evidence>
<dbReference type="GO" id="GO:0016787">
    <property type="term" value="F:hydrolase activity"/>
    <property type="evidence" value="ECO:0007669"/>
    <property type="project" value="UniProtKB-KW"/>
</dbReference>
<keyword evidence="8" id="KW-0479">Metal-binding</keyword>
<dbReference type="FunFam" id="1.10.443.10:FF:000002">
    <property type="entry name" value="Tyrosine recombinase XerC"/>
    <property type="match status" value="1"/>
</dbReference>
<dbReference type="GO" id="GO:0006310">
    <property type="term" value="P:DNA recombination"/>
    <property type="evidence" value="ECO:0007669"/>
    <property type="project" value="UniProtKB-KW"/>
</dbReference>
<dbReference type="InterPro" id="IPR002104">
    <property type="entry name" value="Integrase_catalytic"/>
</dbReference>
<comment type="subcellular location">
    <subcellularLocation>
        <location evidence="2">Cytoplasm</location>
    </subcellularLocation>
</comment>
<evidence type="ECO:0000259" key="17">
    <source>
        <dbReference type="PROSITE" id="PS51898"/>
    </source>
</evidence>
<dbReference type="PANTHER" id="PTHR46470:SF4">
    <property type="entry name" value="5-AMINO-6-(5-PHOSPHO-D-RIBITYLAMINO)URACIL PHOSPHATASE YIGB"/>
    <property type="match status" value="1"/>
</dbReference>
<dbReference type="GO" id="GO:0003677">
    <property type="term" value="F:DNA binding"/>
    <property type="evidence" value="ECO:0007669"/>
    <property type="project" value="UniProtKB-UniRule"/>
</dbReference>
<dbReference type="PANTHER" id="PTHR46470">
    <property type="entry name" value="N-ACYLNEURAMINATE-9-PHOSPHATASE"/>
    <property type="match status" value="1"/>
</dbReference>
<dbReference type="AlphaFoldDB" id="A0A7H4M2I0"/>
<feature type="domain" description="Tyr recombinase" evidence="17">
    <location>
        <begin position="93"/>
        <end position="305"/>
    </location>
</feature>
<dbReference type="Proteomes" id="UP000255050">
    <property type="component" value="Unassembled WGS sequence"/>
</dbReference>
<dbReference type="InterPro" id="IPR023214">
    <property type="entry name" value="HAD_sf"/>
</dbReference>
<evidence type="ECO:0000256" key="6">
    <source>
        <dbReference type="ARBA" id="ARBA00022490"/>
    </source>
</evidence>
<keyword evidence="14" id="KW-0233">DNA recombination</keyword>
<dbReference type="InterPro" id="IPR051400">
    <property type="entry name" value="HAD-like_hydrolase"/>
</dbReference>
<evidence type="ECO:0000256" key="4">
    <source>
        <dbReference type="ARBA" id="ARBA00011483"/>
    </source>
</evidence>
<dbReference type="Gene3D" id="1.10.443.10">
    <property type="entry name" value="Intergrase catalytic core"/>
    <property type="match status" value="1"/>
</dbReference>
<dbReference type="InterPro" id="IPR013762">
    <property type="entry name" value="Integrase-like_cat_sf"/>
</dbReference>
<evidence type="ECO:0000256" key="8">
    <source>
        <dbReference type="ARBA" id="ARBA00022723"/>
    </source>
</evidence>
<dbReference type="NCBIfam" id="TIGR01549">
    <property type="entry name" value="HAD-SF-IA-v1"/>
    <property type="match status" value="1"/>
</dbReference>
<dbReference type="NCBIfam" id="NF008018">
    <property type="entry name" value="PRK10748.1"/>
    <property type="match status" value="1"/>
</dbReference>
<evidence type="ECO:0000259" key="18">
    <source>
        <dbReference type="PROSITE" id="PS51900"/>
    </source>
</evidence>
<proteinExistence type="inferred from homology"/>
<evidence type="ECO:0000256" key="11">
    <source>
        <dbReference type="ARBA" id="ARBA00022842"/>
    </source>
</evidence>
<dbReference type="InterPro" id="IPR044068">
    <property type="entry name" value="CB"/>
</dbReference>
<dbReference type="GO" id="GO:0015074">
    <property type="term" value="P:DNA integration"/>
    <property type="evidence" value="ECO:0007669"/>
    <property type="project" value="UniProtKB-KW"/>
</dbReference>
<dbReference type="SUPFAM" id="SSF56349">
    <property type="entry name" value="DNA breaking-rejoining enzymes"/>
    <property type="match status" value="1"/>
</dbReference>
<comment type="cofactor">
    <cofactor evidence="1">
        <name>Mg(2+)</name>
        <dbReference type="ChEBI" id="CHEBI:18420"/>
    </cofactor>
</comment>
<evidence type="ECO:0000256" key="3">
    <source>
        <dbReference type="ARBA" id="ARBA00006657"/>
    </source>
</evidence>
<keyword evidence="15" id="KW-0131">Cell cycle</keyword>
<gene>
    <name evidence="19" type="primary">xerC_1</name>
    <name evidence="19" type="ORF">NCTC11694_03842</name>
</gene>
<comment type="caution">
    <text evidence="19">The sequence shown here is derived from an EMBL/GenBank/DDBJ whole genome shotgun (WGS) entry which is preliminary data.</text>
</comment>
<dbReference type="InterPro" id="IPR036412">
    <property type="entry name" value="HAD-like_sf"/>
</dbReference>
<dbReference type="Pfam" id="PF00702">
    <property type="entry name" value="Hydrolase"/>
    <property type="match status" value="1"/>
</dbReference>
<keyword evidence="9" id="KW-0378">Hydrolase</keyword>
<dbReference type="EMBL" id="UGJR01000002">
    <property type="protein sequence ID" value="STR42606.1"/>
    <property type="molecule type" value="Genomic_DNA"/>
</dbReference>
<dbReference type="InterPro" id="IPR011010">
    <property type="entry name" value="DNA_brk_join_enz"/>
</dbReference>
<dbReference type="GO" id="GO:0005737">
    <property type="term" value="C:cytoplasm"/>
    <property type="evidence" value="ECO:0007669"/>
    <property type="project" value="UniProtKB-SubCell"/>
</dbReference>
<dbReference type="GO" id="GO:0051301">
    <property type="term" value="P:cell division"/>
    <property type="evidence" value="ECO:0007669"/>
    <property type="project" value="UniProtKB-KW"/>
</dbReference>
<dbReference type="GO" id="GO:0046872">
    <property type="term" value="F:metal ion binding"/>
    <property type="evidence" value="ECO:0007669"/>
    <property type="project" value="UniProtKB-KW"/>
</dbReference>
<keyword evidence="12" id="KW-0229">DNA integration</keyword>
<dbReference type="InterPro" id="IPR004107">
    <property type="entry name" value="Integrase_SAM-like_N"/>
</dbReference>
<evidence type="ECO:0000313" key="20">
    <source>
        <dbReference type="Proteomes" id="UP000255050"/>
    </source>
</evidence>
<dbReference type="SFLD" id="SFLDS00003">
    <property type="entry name" value="Haloacid_Dehalogenase"/>
    <property type="match status" value="1"/>
</dbReference>
<dbReference type="Pfam" id="PF00589">
    <property type="entry name" value="Phage_integrase"/>
    <property type="match status" value="1"/>
</dbReference>
<evidence type="ECO:0000256" key="15">
    <source>
        <dbReference type="ARBA" id="ARBA00023306"/>
    </source>
</evidence>
<comment type="similarity">
    <text evidence="3">Belongs to the 'phage' integrase family. XerC subfamily.</text>
</comment>
<dbReference type="CDD" id="cd00798">
    <property type="entry name" value="INT_XerDC_C"/>
    <property type="match status" value="1"/>
</dbReference>
<evidence type="ECO:0000256" key="5">
    <source>
        <dbReference type="ARBA" id="ARBA00015804"/>
    </source>
</evidence>
<evidence type="ECO:0000256" key="7">
    <source>
        <dbReference type="ARBA" id="ARBA00022618"/>
    </source>
</evidence>
<keyword evidence="7" id="KW-0132">Cell division</keyword>
<organism evidence="19 20">
    <name type="scientific">Klebsiella michiganensis</name>
    <dbReference type="NCBI Taxonomy" id="1134687"/>
    <lineage>
        <taxon>Bacteria</taxon>
        <taxon>Pseudomonadati</taxon>
        <taxon>Pseudomonadota</taxon>
        <taxon>Gammaproteobacteria</taxon>
        <taxon>Enterobacterales</taxon>
        <taxon>Enterobacteriaceae</taxon>
        <taxon>Klebsiella/Raoultella group</taxon>
        <taxon>Klebsiella</taxon>
    </lineage>
</organism>
<dbReference type="GO" id="GO:0007059">
    <property type="term" value="P:chromosome segregation"/>
    <property type="evidence" value="ECO:0007669"/>
    <property type="project" value="UniProtKB-KW"/>
</dbReference>
<sequence length="520" mass="58008">MERQLSPITLLNYRRQLETLIALADSAGLKSWQQCDAAQVRSLAVRSRRQGLGPASLALRLSALRSFFDWLVSQGELAANPAKGISAPKTPRHLPKNIDVDDVNRLLDIDLNDPLAVRDRAMLEVMYGAGLRLSELVNLDIKHLDLESGEVWVMGKGSKERRLPIGRNAVVWIEHWLDLRGLFGADEGALFLSKLGKRISARNVQKRFAEWGIKQGLNSHVHPHKLRHSFATHMLESSGDLRGVQELLVMRICPPLKFIPILISAPCVGVRCGASARQTGEIMRFYRPLGQISALTFDLDDTLYDNRPVIDRTLHESLSFVRSYHPSLSQFDASELNRLRQTLLASEPEIYHDVTEWRRRALELGMINAGLSAAMAKTGAEEAMANFAHWRSLIDVPQETHDTLAQLAEKWPLVAITNGNAQPELFGLSDYFRFVLRAGPDGRSKPFADMYHLAAERLALPLGQILHVGDDLTTDVAGSIRCGMQACWIKPQGADLMRTADSRLLPHIEISRLASLTSLI</sequence>
<evidence type="ECO:0000256" key="13">
    <source>
        <dbReference type="ARBA" id="ARBA00023125"/>
    </source>
</evidence>
<dbReference type="SUPFAM" id="SSF47823">
    <property type="entry name" value="lambda integrase-like, N-terminal domain"/>
    <property type="match status" value="1"/>
</dbReference>
<dbReference type="SUPFAM" id="SSF56784">
    <property type="entry name" value="HAD-like"/>
    <property type="match status" value="1"/>
</dbReference>